<dbReference type="InParanoid" id="A0A0C3JZD5"/>
<protein>
    <submittedName>
        <fullName evidence="2">Uncharacterized protein</fullName>
    </submittedName>
</protein>
<evidence type="ECO:0000313" key="3">
    <source>
        <dbReference type="Proteomes" id="UP000054217"/>
    </source>
</evidence>
<name>A0A0C3JZD5_PISTI</name>
<dbReference type="HOGENOM" id="CLU_2321286_0_0_1"/>
<dbReference type="AlphaFoldDB" id="A0A0C3JZD5"/>
<feature type="transmembrane region" description="Helical" evidence="1">
    <location>
        <begin position="74"/>
        <end position="94"/>
    </location>
</feature>
<keyword evidence="1" id="KW-0812">Transmembrane</keyword>
<keyword evidence="1" id="KW-1133">Transmembrane helix</keyword>
<evidence type="ECO:0000256" key="1">
    <source>
        <dbReference type="SAM" id="Phobius"/>
    </source>
</evidence>
<dbReference type="Proteomes" id="UP000054217">
    <property type="component" value="Unassembled WGS sequence"/>
</dbReference>
<gene>
    <name evidence="2" type="ORF">M404DRAFT_991263</name>
</gene>
<accession>A0A0C3JZD5</accession>
<organism evidence="2 3">
    <name type="scientific">Pisolithus tinctorius Marx 270</name>
    <dbReference type="NCBI Taxonomy" id="870435"/>
    <lineage>
        <taxon>Eukaryota</taxon>
        <taxon>Fungi</taxon>
        <taxon>Dikarya</taxon>
        <taxon>Basidiomycota</taxon>
        <taxon>Agaricomycotina</taxon>
        <taxon>Agaricomycetes</taxon>
        <taxon>Agaricomycetidae</taxon>
        <taxon>Boletales</taxon>
        <taxon>Sclerodermatineae</taxon>
        <taxon>Pisolithaceae</taxon>
        <taxon>Pisolithus</taxon>
    </lineage>
</organism>
<reference evidence="3" key="2">
    <citation type="submission" date="2015-01" db="EMBL/GenBank/DDBJ databases">
        <title>Evolutionary Origins and Diversification of the Mycorrhizal Mutualists.</title>
        <authorList>
            <consortium name="DOE Joint Genome Institute"/>
            <consortium name="Mycorrhizal Genomics Consortium"/>
            <person name="Kohler A."/>
            <person name="Kuo A."/>
            <person name="Nagy L.G."/>
            <person name="Floudas D."/>
            <person name="Copeland A."/>
            <person name="Barry K.W."/>
            <person name="Cichocki N."/>
            <person name="Veneault-Fourrey C."/>
            <person name="LaButti K."/>
            <person name="Lindquist E.A."/>
            <person name="Lipzen A."/>
            <person name="Lundell T."/>
            <person name="Morin E."/>
            <person name="Murat C."/>
            <person name="Riley R."/>
            <person name="Ohm R."/>
            <person name="Sun H."/>
            <person name="Tunlid A."/>
            <person name="Henrissat B."/>
            <person name="Grigoriev I.V."/>
            <person name="Hibbett D.S."/>
            <person name="Martin F."/>
        </authorList>
    </citation>
    <scope>NUCLEOTIDE SEQUENCE [LARGE SCALE GENOMIC DNA]</scope>
    <source>
        <strain evidence="3">Marx 270</strain>
    </source>
</reference>
<keyword evidence="3" id="KW-1185">Reference proteome</keyword>
<dbReference type="EMBL" id="KN831944">
    <property type="protein sequence ID" value="KIO14518.1"/>
    <property type="molecule type" value="Genomic_DNA"/>
</dbReference>
<keyword evidence="1" id="KW-0472">Membrane</keyword>
<sequence length="99" mass="11145">MIVVQEAMQYVGYGTGTEFVVPEMRHVLATLPRARGCNLSLACNRVPPTKCQRLINEDSYTQTQTDSIAPTFPIFLLCPIFLSCPIFPLFRTLFLPVHV</sequence>
<evidence type="ECO:0000313" key="2">
    <source>
        <dbReference type="EMBL" id="KIO14518.1"/>
    </source>
</evidence>
<proteinExistence type="predicted"/>
<reference evidence="2 3" key="1">
    <citation type="submission" date="2014-04" db="EMBL/GenBank/DDBJ databases">
        <authorList>
            <consortium name="DOE Joint Genome Institute"/>
            <person name="Kuo A."/>
            <person name="Kohler A."/>
            <person name="Costa M.D."/>
            <person name="Nagy L.G."/>
            <person name="Floudas D."/>
            <person name="Copeland A."/>
            <person name="Barry K.W."/>
            <person name="Cichocki N."/>
            <person name="Veneault-Fourrey C."/>
            <person name="LaButti K."/>
            <person name="Lindquist E.A."/>
            <person name="Lipzen A."/>
            <person name="Lundell T."/>
            <person name="Morin E."/>
            <person name="Murat C."/>
            <person name="Sun H."/>
            <person name="Tunlid A."/>
            <person name="Henrissat B."/>
            <person name="Grigoriev I.V."/>
            <person name="Hibbett D.S."/>
            <person name="Martin F."/>
            <person name="Nordberg H.P."/>
            <person name="Cantor M.N."/>
            <person name="Hua S.X."/>
        </authorList>
    </citation>
    <scope>NUCLEOTIDE SEQUENCE [LARGE SCALE GENOMIC DNA]</scope>
    <source>
        <strain evidence="2 3">Marx 270</strain>
    </source>
</reference>